<evidence type="ECO:0008006" key="4">
    <source>
        <dbReference type="Google" id="ProtNLM"/>
    </source>
</evidence>
<proteinExistence type="predicted"/>
<evidence type="ECO:0000313" key="3">
    <source>
        <dbReference type="Proteomes" id="UP000287823"/>
    </source>
</evidence>
<gene>
    <name evidence="2" type="ORF">CWE14_14030</name>
</gene>
<sequence length="157" mass="17466">MFKNSTIIALAMVALSSCAVLPKSAEAEFESLIQTNGYYYSEGNISGRKALEAQLTEHSMSTDRLDSILGEQHYYILTFDDLSSNELTSITLSSPVVEGRIPEHAITSKISSKYSVRRTGNGGYSIRFSDYNGNLRRSFVLRANSRGEIRNYSFIAQ</sequence>
<protein>
    <recommendedName>
        <fullName evidence="4">Lipoprotein</fullName>
    </recommendedName>
</protein>
<organism evidence="2 3">
    <name type="scientific">Aliidiomarina soli</name>
    <dbReference type="NCBI Taxonomy" id="1928574"/>
    <lineage>
        <taxon>Bacteria</taxon>
        <taxon>Pseudomonadati</taxon>
        <taxon>Pseudomonadota</taxon>
        <taxon>Gammaproteobacteria</taxon>
        <taxon>Alteromonadales</taxon>
        <taxon>Idiomarinaceae</taxon>
        <taxon>Aliidiomarina</taxon>
    </lineage>
</organism>
<dbReference type="RefSeq" id="WP_126799949.1">
    <property type="nucleotide sequence ID" value="NZ_PIPO01000007.1"/>
</dbReference>
<dbReference type="EMBL" id="PIPO01000007">
    <property type="protein sequence ID" value="RUO29574.1"/>
    <property type="molecule type" value="Genomic_DNA"/>
</dbReference>
<feature type="signal peptide" evidence="1">
    <location>
        <begin position="1"/>
        <end position="19"/>
    </location>
</feature>
<reference evidence="2 3" key="1">
    <citation type="journal article" date="2011" name="Front. Microbiol.">
        <title>Genomic signatures of strain selection and enhancement in Bacillus atrophaeus var. globigii, a historical biowarfare simulant.</title>
        <authorList>
            <person name="Gibbons H.S."/>
            <person name="Broomall S.M."/>
            <person name="McNew L.A."/>
            <person name="Daligault H."/>
            <person name="Chapman C."/>
            <person name="Bruce D."/>
            <person name="Karavis M."/>
            <person name="Krepps M."/>
            <person name="McGregor P.A."/>
            <person name="Hong C."/>
            <person name="Park K.H."/>
            <person name="Akmal A."/>
            <person name="Feldman A."/>
            <person name="Lin J.S."/>
            <person name="Chang W.E."/>
            <person name="Higgs B.W."/>
            <person name="Demirev P."/>
            <person name="Lindquist J."/>
            <person name="Liem A."/>
            <person name="Fochler E."/>
            <person name="Read T.D."/>
            <person name="Tapia R."/>
            <person name="Johnson S."/>
            <person name="Bishop-Lilly K.A."/>
            <person name="Detter C."/>
            <person name="Han C."/>
            <person name="Sozhamannan S."/>
            <person name="Rosenzweig C.N."/>
            <person name="Skowronski E.W."/>
        </authorList>
    </citation>
    <scope>NUCLEOTIDE SEQUENCE [LARGE SCALE GENOMIC DNA]</scope>
    <source>
        <strain evidence="2 3">Y4G10-17</strain>
    </source>
</reference>
<name>A0A432WBX1_9GAMM</name>
<evidence type="ECO:0000256" key="1">
    <source>
        <dbReference type="SAM" id="SignalP"/>
    </source>
</evidence>
<dbReference type="PROSITE" id="PS51257">
    <property type="entry name" value="PROKAR_LIPOPROTEIN"/>
    <property type="match status" value="1"/>
</dbReference>
<feature type="chain" id="PRO_5019413734" description="Lipoprotein" evidence="1">
    <location>
        <begin position="20"/>
        <end position="157"/>
    </location>
</feature>
<keyword evidence="1" id="KW-0732">Signal</keyword>
<accession>A0A432WBX1</accession>
<dbReference type="AlphaFoldDB" id="A0A432WBX1"/>
<comment type="caution">
    <text evidence="2">The sequence shown here is derived from an EMBL/GenBank/DDBJ whole genome shotgun (WGS) entry which is preliminary data.</text>
</comment>
<dbReference type="Proteomes" id="UP000287823">
    <property type="component" value="Unassembled WGS sequence"/>
</dbReference>
<keyword evidence="3" id="KW-1185">Reference proteome</keyword>
<evidence type="ECO:0000313" key="2">
    <source>
        <dbReference type="EMBL" id="RUO29574.1"/>
    </source>
</evidence>